<gene>
    <name evidence="1" type="ORF">SEVIR_2G172100v2</name>
</gene>
<keyword evidence="2" id="KW-1185">Reference proteome</keyword>
<organism evidence="1 2">
    <name type="scientific">Setaria viridis</name>
    <name type="common">Green bristlegrass</name>
    <name type="synonym">Setaria italica subsp. viridis</name>
    <dbReference type="NCBI Taxonomy" id="4556"/>
    <lineage>
        <taxon>Eukaryota</taxon>
        <taxon>Viridiplantae</taxon>
        <taxon>Streptophyta</taxon>
        <taxon>Embryophyta</taxon>
        <taxon>Tracheophyta</taxon>
        <taxon>Spermatophyta</taxon>
        <taxon>Magnoliopsida</taxon>
        <taxon>Liliopsida</taxon>
        <taxon>Poales</taxon>
        <taxon>Poaceae</taxon>
        <taxon>PACMAD clade</taxon>
        <taxon>Panicoideae</taxon>
        <taxon>Panicodae</taxon>
        <taxon>Paniceae</taxon>
        <taxon>Cenchrinae</taxon>
        <taxon>Setaria</taxon>
    </lineage>
</organism>
<name>A0A4U6VWW2_SETVI</name>
<accession>A0A4U6VWW2</accession>
<reference evidence="1" key="1">
    <citation type="submission" date="2019-03" db="EMBL/GenBank/DDBJ databases">
        <title>WGS assembly of Setaria viridis.</title>
        <authorList>
            <person name="Huang P."/>
            <person name="Jenkins J."/>
            <person name="Grimwood J."/>
            <person name="Barry K."/>
            <person name="Healey A."/>
            <person name="Mamidi S."/>
            <person name="Sreedasyam A."/>
            <person name="Shu S."/>
            <person name="Feldman M."/>
            <person name="Wu J."/>
            <person name="Yu Y."/>
            <person name="Chen C."/>
            <person name="Johnson J."/>
            <person name="Rokhsar D."/>
            <person name="Baxter I."/>
            <person name="Schmutz J."/>
            <person name="Brutnell T."/>
            <person name="Kellogg E."/>
        </authorList>
    </citation>
    <scope>NUCLEOTIDE SEQUENCE [LARGE SCALE GENOMIC DNA]</scope>
</reference>
<dbReference type="Proteomes" id="UP000298652">
    <property type="component" value="Chromosome 2"/>
</dbReference>
<proteinExistence type="predicted"/>
<evidence type="ECO:0000313" key="2">
    <source>
        <dbReference type="Proteomes" id="UP000298652"/>
    </source>
</evidence>
<evidence type="ECO:0000313" key="1">
    <source>
        <dbReference type="EMBL" id="TKW32499.1"/>
    </source>
</evidence>
<sequence length="77" mass="8916">MKNALVHPSLSLINNIIIMYKKRVLSCVVLKKGQRRRHSRAELEGKIRKAEKDMKAPELHLILFMRTSRDESNCASI</sequence>
<dbReference type="EMBL" id="CM016553">
    <property type="protein sequence ID" value="TKW32499.1"/>
    <property type="molecule type" value="Genomic_DNA"/>
</dbReference>
<dbReference type="Gramene" id="TKW32499">
    <property type="protein sequence ID" value="TKW32499"/>
    <property type="gene ID" value="SEVIR_2G172100v2"/>
</dbReference>
<dbReference type="AlphaFoldDB" id="A0A4U6VWW2"/>
<protein>
    <submittedName>
        <fullName evidence="1">Uncharacterized protein</fullName>
    </submittedName>
</protein>